<sequence>MRRWEVLDEEKRARMSVISHCGIDALRCPEIPFGIRALQNGIEVEGIWISRHNTPRSRHTTLPVTPVACSVDTPKGKGKMADLGYSNSPSIYSASNCPRTDYTPLFDLSCGVPSTMPAESPQSRQTSSSYRSRSKQVTSKLQIQQNPLKGICDDQYWNENARPSFRNPFIPPAPTLESSSFNKSSTTASKPNSPALRLGPCSLTETRFDRYVARVSRGDVVVLAGFRPEVLSHAPRKAYSEGCSSPYRLGMLPTQNNITPPRPKLREMKEPETGHISSSSPNST</sequence>
<feature type="region of interest" description="Disordered" evidence="1">
    <location>
        <begin position="113"/>
        <end position="144"/>
    </location>
</feature>
<dbReference type="AlphaFoldDB" id="A0A9P8WJH0"/>
<reference evidence="2 3" key="1">
    <citation type="journal article" date="2021" name="Nat. Commun.">
        <title>Genetic determinants of endophytism in the Arabidopsis root mycobiome.</title>
        <authorList>
            <person name="Mesny F."/>
            <person name="Miyauchi S."/>
            <person name="Thiergart T."/>
            <person name="Pickel B."/>
            <person name="Atanasova L."/>
            <person name="Karlsson M."/>
            <person name="Huettel B."/>
            <person name="Barry K.W."/>
            <person name="Haridas S."/>
            <person name="Chen C."/>
            <person name="Bauer D."/>
            <person name="Andreopoulos W."/>
            <person name="Pangilinan J."/>
            <person name="LaButti K."/>
            <person name="Riley R."/>
            <person name="Lipzen A."/>
            <person name="Clum A."/>
            <person name="Drula E."/>
            <person name="Henrissat B."/>
            <person name="Kohler A."/>
            <person name="Grigoriev I.V."/>
            <person name="Martin F.M."/>
            <person name="Hacquard S."/>
        </authorList>
    </citation>
    <scope>NUCLEOTIDE SEQUENCE [LARGE SCALE GENOMIC DNA]</scope>
    <source>
        <strain evidence="2 3">MPI-CAGE-CH-0241</strain>
    </source>
</reference>
<comment type="caution">
    <text evidence="2">The sequence shown here is derived from an EMBL/GenBank/DDBJ whole genome shotgun (WGS) entry which is preliminary data.</text>
</comment>
<feature type="region of interest" description="Disordered" evidence="1">
    <location>
        <begin position="163"/>
        <end position="198"/>
    </location>
</feature>
<accession>A0A9P8WJH0</accession>
<name>A0A9P8WJH0_9HYPO</name>
<dbReference type="EMBL" id="JAGPYM010000002">
    <property type="protein sequence ID" value="KAH6898485.1"/>
    <property type="molecule type" value="Genomic_DNA"/>
</dbReference>
<feature type="compositionally biased region" description="Low complexity" evidence="1">
    <location>
        <begin position="120"/>
        <end position="139"/>
    </location>
</feature>
<feature type="region of interest" description="Disordered" evidence="1">
    <location>
        <begin position="242"/>
        <end position="284"/>
    </location>
</feature>
<feature type="compositionally biased region" description="Basic and acidic residues" evidence="1">
    <location>
        <begin position="264"/>
        <end position="273"/>
    </location>
</feature>
<gene>
    <name evidence="2" type="ORF">B0T10DRAFT_543439</name>
</gene>
<dbReference type="Proteomes" id="UP000777438">
    <property type="component" value="Unassembled WGS sequence"/>
</dbReference>
<feature type="compositionally biased region" description="Polar residues" evidence="1">
    <location>
        <begin position="275"/>
        <end position="284"/>
    </location>
</feature>
<evidence type="ECO:0000313" key="2">
    <source>
        <dbReference type="EMBL" id="KAH6898485.1"/>
    </source>
</evidence>
<dbReference type="OrthoDB" id="5426165at2759"/>
<dbReference type="PANTHER" id="PTHR40623:SF2">
    <property type="entry name" value="INTEGRAL MEMBRANE PROTEIN"/>
    <property type="match status" value="1"/>
</dbReference>
<organism evidence="2 3">
    <name type="scientific">Thelonectria olida</name>
    <dbReference type="NCBI Taxonomy" id="1576542"/>
    <lineage>
        <taxon>Eukaryota</taxon>
        <taxon>Fungi</taxon>
        <taxon>Dikarya</taxon>
        <taxon>Ascomycota</taxon>
        <taxon>Pezizomycotina</taxon>
        <taxon>Sordariomycetes</taxon>
        <taxon>Hypocreomycetidae</taxon>
        <taxon>Hypocreales</taxon>
        <taxon>Nectriaceae</taxon>
        <taxon>Thelonectria</taxon>
    </lineage>
</organism>
<dbReference type="PANTHER" id="PTHR40623">
    <property type="entry name" value="INTEGRAL MEMBRANE PROTEIN"/>
    <property type="match status" value="1"/>
</dbReference>
<keyword evidence="3" id="KW-1185">Reference proteome</keyword>
<evidence type="ECO:0000256" key="1">
    <source>
        <dbReference type="SAM" id="MobiDB-lite"/>
    </source>
</evidence>
<evidence type="ECO:0000313" key="3">
    <source>
        <dbReference type="Proteomes" id="UP000777438"/>
    </source>
</evidence>
<proteinExistence type="predicted"/>
<protein>
    <submittedName>
        <fullName evidence="2">Uncharacterized protein</fullName>
    </submittedName>
</protein>
<feature type="compositionally biased region" description="Low complexity" evidence="1">
    <location>
        <begin position="178"/>
        <end position="190"/>
    </location>
</feature>